<dbReference type="Proteomes" id="UP000429523">
    <property type="component" value="Unassembled WGS sequence"/>
</dbReference>
<dbReference type="Proteomes" id="UP000476176">
    <property type="component" value="Unassembled WGS sequence"/>
</dbReference>
<evidence type="ECO:0000313" key="10">
    <source>
        <dbReference type="Proteomes" id="UP000433483"/>
    </source>
</evidence>
<keyword evidence="10" id="KW-1185">Reference proteome</keyword>
<dbReference type="OrthoDB" id="96435at2759"/>
<evidence type="ECO:0000313" key="5">
    <source>
        <dbReference type="EMBL" id="KAE9217384.1"/>
    </source>
</evidence>
<evidence type="ECO:0000256" key="1">
    <source>
        <dbReference type="SAM" id="MobiDB-lite"/>
    </source>
</evidence>
<dbReference type="Proteomes" id="UP000437068">
    <property type="component" value="Unassembled WGS sequence"/>
</dbReference>
<proteinExistence type="predicted"/>
<evidence type="ECO:0008006" key="16">
    <source>
        <dbReference type="Google" id="ProtNLM"/>
    </source>
</evidence>
<dbReference type="EMBL" id="QXGD01000404">
    <property type="protein sequence ID" value="KAE9240625.1"/>
    <property type="molecule type" value="Genomic_DNA"/>
</dbReference>
<evidence type="ECO:0000313" key="14">
    <source>
        <dbReference type="Proteomes" id="UP000441208"/>
    </source>
</evidence>
<evidence type="ECO:0000313" key="12">
    <source>
        <dbReference type="Proteomes" id="UP000440367"/>
    </source>
</evidence>
<dbReference type="EMBL" id="QXGB01000375">
    <property type="protein sequence ID" value="KAE9217384.1"/>
    <property type="molecule type" value="Genomic_DNA"/>
</dbReference>
<accession>A0A6A3SKA9</accession>
<evidence type="ECO:0000313" key="8">
    <source>
        <dbReference type="EMBL" id="KAE9315203.1"/>
    </source>
</evidence>
<evidence type="ECO:0000313" key="2">
    <source>
        <dbReference type="EMBL" id="KAE8940128.1"/>
    </source>
</evidence>
<feature type="compositionally biased region" description="Basic residues" evidence="1">
    <location>
        <begin position="15"/>
        <end position="24"/>
    </location>
</feature>
<protein>
    <recommendedName>
        <fullName evidence="16">HTH CENPB-type domain-containing protein</fullName>
    </recommendedName>
</protein>
<dbReference type="Proteomes" id="UP000433483">
    <property type="component" value="Unassembled WGS sequence"/>
</dbReference>
<dbReference type="Proteomes" id="UP000441208">
    <property type="component" value="Unassembled WGS sequence"/>
</dbReference>
<dbReference type="EMBL" id="QXGC01000336">
    <property type="protein sequence ID" value="KAE9240096.1"/>
    <property type="molecule type" value="Genomic_DNA"/>
</dbReference>
<evidence type="ECO:0000313" key="6">
    <source>
        <dbReference type="EMBL" id="KAE9240096.1"/>
    </source>
</evidence>
<comment type="caution">
    <text evidence="3">The sequence shown here is derived from an EMBL/GenBank/DDBJ whole genome shotgun (WGS) entry which is preliminary data.</text>
</comment>
<dbReference type="EMBL" id="QXFZ01000385">
    <property type="protein sequence ID" value="KAE9118518.1"/>
    <property type="molecule type" value="Genomic_DNA"/>
</dbReference>
<evidence type="ECO:0000313" key="15">
    <source>
        <dbReference type="Proteomes" id="UP000476176"/>
    </source>
</evidence>
<evidence type="ECO:0000313" key="7">
    <source>
        <dbReference type="EMBL" id="KAE9240625.1"/>
    </source>
</evidence>
<evidence type="ECO:0000313" key="11">
    <source>
        <dbReference type="Proteomes" id="UP000437068"/>
    </source>
</evidence>
<evidence type="ECO:0000313" key="3">
    <source>
        <dbReference type="EMBL" id="KAE9118518.1"/>
    </source>
</evidence>
<reference evidence="9 10" key="1">
    <citation type="submission" date="2018-08" db="EMBL/GenBank/DDBJ databases">
        <title>Genomic investigation of the strawberry pathogen Phytophthora fragariae indicates pathogenicity is determined by transcriptional variation in three key races.</title>
        <authorList>
            <person name="Adams T.M."/>
            <person name="Armitage A.D."/>
            <person name="Sobczyk M.K."/>
            <person name="Bates H.J."/>
            <person name="Dunwell J.M."/>
            <person name="Nellist C.F."/>
            <person name="Harrison R.J."/>
        </authorList>
    </citation>
    <scope>NUCLEOTIDE SEQUENCE [LARGE SCALE GENOMIC DNA]</scope>
    <source>
        <strain evidence="8 11">A4</strain>
        <strain evidence="7 12">BC-1</strain>
        <strain evidence="6 15">BC-23</strain>
        <strain evidence="5 10">NOV-27</strain>
        <strain evidence="4 13">NOV-5</strain>
        <strain evidence="3 14">NOV-71</strain>
        <strain evidence="2 9">NOV-9</strain>
    </source>
</reference>
<dbReference type="Proteomes" id="UP000440367">
    <property type="component" value="Unassembled WGS sequence"/>
</dbReference>
<dbReference type="EMBL" id="QXGA01000362">
    <property type="protein sequence ID" value="KAE9147217.1"/>
    <property type="molecule type" value="Genomic_DNA"/>
</dbReference>
<gene>
    <name evidence="8" type="ORF">PF001_g7912</name>
    <name evidence="7" type="ORF">PF002_g9681</name>
    <name evidence="6" type="ORF">PF004_g7661</name>
    <name evidence="5" type="ORF">PF005_g8682</name>
    <name evidence="4" type="ORF">PF006_g8085</name>
    <name evidence="3" type="ORF">PF007_g8898</name>
    <name evidence="2" type="ORF">PF009_g10055</name>
</gene>
<name>A0A6A3SKA9_9STRA</name>
<evidence type="ECO:0000313" key="4">
    <source>
        <dbReference type="EMBL" id="KAE9147217.1"/>
    </source>
</evidence>
<dbReference type="EMBL" id="QXGF01000445">
    <property type="protein sequence ID" value="KAE8940128.1"/>
    <property type="molecule type" value="Genomic_DNA"/>
</dbReference>
<evidence type="ECO:0000313" key="9">
    <source>
        <dbReference type="Proteomes" id="UP000429523"/>
    </source>
</evidence>
<evidence type="ECO:0000313" key="13">
    <source>
        <dbReference type="Proteomes" id="UP000440732"/>
    </source>
</evidence>
<dbReference type="EMBL" id="QXGE01000347">
    <property type="protein sequence ID" value="KAE9315203.1"/>
    <property type="molecule type" value="Genomic_DNA"/>
</dbReference>
<organism evidence="3 14">
    <name type="scientific">Phytophthora fragariae</name>
    <dbReference type="NCBI Taxonomy" id="53985"/>
    <lineage>
        <taxon>Eukaryota</taxon>
        <taxon>Sar</taxon>
        <taxon>Stramenopiles</taxon>
        <taxon>Oomycota</taxon>
        <taxon>Peronosporomycetes</taxon>
        <taxon>Peronosporales</taxon>
        <taxon>Peronosporaceae</taxon>
        <taxon>Phytophthora</taxon>
    </lineage>
</organism>
<dbReference type="Proteomes" id="UP000440732">
    <property type="component" value="Unassembled WGS sequence"/>
</dbReference>
<dbReference type="AlphaFoldDB" id="A0A6A3SKA9"/>
<sequence length="144" mass="16003">MAPKAPPNGLTSIKGARKKPRGFKRTAVANDKKARVVAFYEKAHGMKKTMENFHPRLSSAQTKTIERQIHKWVANTKSIRKAVTSGRGKQQNIRSEGISTVLSSEDEDQIAHSVRDLRREGVPVSPFMLKCRAQEVASDAEIPP</sequence>
<feature type="region of interest" description="Disordered" evidence="1">
    <location>
        <begin position="1"/>
        <end position="28"/>
    </location>
</feature>